<feature type="compositionally biased region" description="Basic residues" evidence="12">
    <location>
        <begin position="1"/>
        <end position="19"/>
    </location>
</feature>
<feature type="region of interest" description="Disordered" evidence="12">
    <location>
        <begin position="1"/>
        <end position="68"/>
    </location>
</feature>
<evidence type="ECO:0000256" key="3">
    <source>
        <dbReference type="ARBA" id="ARBA00012552"/>
    </source>
</evidence>
<feature type="compositionally biased region" description="Basic residues" evidence="12">
    <location>
        <begin position="853"/>
        <end position="874"/>
    </location>
</feature>
<dbReference type="InterPro" id="IPR000629">
    <property type="entry name" value="RNA-helicase_DEAD-box_CS"/>
</dbReference>
<keyword evidence="4" id="KW-0547">Nucleotide-binding</keyword>
<dbReference type="InterPro" id="IPR014014">
    <property type="entry name" value="RNA_helicase_DEAD_Q_motif"/>
</dbReference>
<keyword evidence="7" id="KW-0067">ATP-binding</keyword>
<dbReference type="PROSITE" id="PS51192">
    <property type="entry name" value="HELICASE_ATP_BIND_1"/>
    <property type="match status" value="1"/>
</dbReference>
<dbReference type="SMART" id="SM00487">
    <property type="entry name" value="DEXDc"/>
    <property type="match status" value="1"/>
</dbReference>
<evidence type="ECO:0000256" key="9">
    <source>
        <dbReference type="ARBA" id="ARBA00023242"/>
    </source>
</evidence>
<dbReference type="InterPro" id="IPR014001">
    <property type="entry name" value="Helicase_ATP-bd"/>
</dbReference>
<evidence type="ECO:0000259" key="14">
    <source>
        <dbReference type="PROSITE" id="PS51194"/>
    </source>
</evidence>
<dbReference type="Proteomes" id="UP001208570">
    <property type="component" value="Unassembled WGS sequence"/>
</dbReference>
<dbReference type="GO" id="GO:0003724">
    <property type="term" value="F:RNA helicase activity"/>
    <property type="evidence" value="ECO:0007669"/>
    <property type="project" value="UniProtKB-EC"/>
</dbReference>
<dbReference type="GO" id="GO:0005829">
    <property type="term" value="C:cytosol"/>
    <property type="evidence" value="ECO:0007669"/>
    <property type="project" value="TreeGrafter"/>
</dbReference>
<sequence length="874" mass="99999">MSKRKIQQRKASSNHKKAQRYQNGSDKQKRNKYSGKPLGNHKVDNGSFSKNRRSSFKKKHSNKAKAEEDCCFTEVQKSEKPGDDFPALDSDTDTDLQVDTRRMVQEQNRKKKKSGGFQSMGLSHPVFNGIIRKGYKIPTPIQRRTIPLIMDGKDVVAMARTGSGKTAAFLIPMFERLKCHQSSGARGIILSPTRELALQTLKFTKELGKFTGLKCAVILGGDSMEEQFSAIHENPDVIIATPGRFMHVLIEMELKLSSIEYIVFDEADRLFELGFQEQLREIIQRLPESRQTLLFSATLPKLLVDFAKAGLNDPTLIRLDVDTKLSENLRMAYLQCRSDDKLAILLHLLRNVIKSSEQTVIFTATKHHVEYLNMVLTEAGFSCSYCYSSLDQTARKINVAKFRSRKTMILIVTDLAARGIDIPLLDNVINYNFPAKPKLFVHRVGRVARAGSSGTAYSFLSSDELAYVLDLHLFLGRPVRVALAGKTYTDTDGLLGRIPQSIIDDEEQVICHWKEDHDIKTMEQVIKNAYKNYVKSRPSPSAESVRRMKEFADLKVAYHPMFGSMAAELDRTEFLESMRSFKPRGTIFEVNANKKTKAFHVMKKKRLIHENVIFRNMSLVQDRSSHLETPTISGSGNCEMGTEADINEAFRHAVTPKPSCGTNVFQTKKRKVTVKDEQNYLNYRPKDYNTELGLGVGSNFEKDAADVSLDIIGDDHVEIRKQRSQMRWDRKRKKFIAETGMELKQKKVKTESGHWIPATYKTNVYKEWLERSKVADRMEEEEDGAIDENQVMRRKDGKRKKHSAKMEVYGSTRNKGPGLLPSRKALPATDKHLQGRPKELKRKEQIIKERNKKERLRHFMKQKERKRQKRKQNG</sequence>
<evidence type="ECO:0000259" key="15">
    <source>
        <dbReference type="PROSITE" id="PS51195"/>
    </source>
</evidence>
<keyword evidence="17" id="KW-1185">Reference proteome</keyword>
<comment type="caution">
    <text evidence="16">The sequence shown here is derived from an EMBL/GenBank/DDBJ whole genome shotgun (WGS) entry which is preliminary data.</text>
</comment>
<evidence type="ECO:0000259" key="13">
    <source>
        <dbReference type="PROSITE" id="PS51192"/>
    </source>
</evidence>
<dbReference type="SUPFAM" id="SSF52540">
    <property type="entry name" value="P-loop containing nucleoside triphosphate hydrolases"/>
    <property type="match status" value="1"/>
</dbReference>
<dbReference type="InterPro" id="IPR011545">
    <property type="entry name" value="DEAD/DEAH_box_helicase_dom"/>
</dbReference>
<feature type="domain" description="DEAD-box RNA helicase Q" evidence="15">
    <location>
        <begin position="115"/>
        <end position="143"/>
    </location>
</feature>
<feature type="region of interest" description="Disordered" evidence="12">
    <location>
        <begin position="779"/>
        <end position="874"/>
    </location>
</feature>
<dbReference type="EC" id="3.6.4.13" evidence="3"/>
<evidence type="ECO:0000256" key="4">
    <source>
        <dbReference type="ARBA" id="ARBA00022741"/>
    </source>
</evidence>
<feature type="short sequence motif" description="Q motif" evidence="11">
    <location>
        <begin position="115"/>
        <end position="143"/>
    </location>
</feature>
<dbReference type="SMART" id="SM01123">
    <property type="entry name" value="DBP10CT"/>
    <property type="match status" value="1"/>
</dbReference>
<dbReference type="SMART" id="SM00490">
    <property type="entry name" value="HELICc"/>
    <property type="match status" value="1"/>
</dbReference>
<evidence type="ECO:0000256" key="10">
    <source>
        <dbReference type="ARBA" id="ARBA00047984"/>
    </source>
</evidence>
<dbReference type="GO" id="GO:0005730">
    <property type="term" value="C:nucleolus"/>
    <property type="evidence" value="ECO:0007669"/>
    <property type="project" value="UniProtKB-SubCell"/>
</dbReference>
<dbReference type="CDD" id="cd17959">
    <property type="entry name" value="DEADc_DDX54"/>
    <property type="match status" value="1"/>
</dbReference>
<feature type="domain" description="Helicase ATP-binding" evidence="13">
    <location>
        <begin position="146"/>
        <end position="317"/>
    </location>
</feature>
<dbReference type="GO" id="GO:0005524">
    <property type="term" value="F:ATP binding"/>
    <property type="evidence" value="ECO:0007669"/>
    <property type="project" value="UniProtKB-KW"/>
</dbReference>
<dbReference type="PANTHER" id="PTHR47959">
    <property type="entry name" value="ATP-DEPENDENT RNA HELICASE RHLE-RELATED"/>
    <property type="match status" value="1"/>
</dbReference>
<dbReference type="InterPro" id="IPR012541">
    <property type="entry name" value="DBP10_C"/>
</dbReference>
<dbReference type="AlphaFoldDB" id="A0AAD9MVE5"/>
<dbReference type="EMBL" id="JAODUP010000563">
    <property type="protein sequence ID" value="KAK2147232.1"/>
    <property type="molecule type" value="Genomic_DNA"/>
</dbReference>
<feature type="domain" description="Helicase C-terminal" evidence="14">
    <location>
        <begin position="344"/>
        <end position="495"/>
    </location>
</feature>
<dbReference type="Pfam" id="PF08147">
    <property type="entry name" value="DBP10CT"/>
    <property type="match status" value="1"/>
</dbReference>
<proteinExistence type="inferred from homology"/>
<dbReference type="PANTHER" id="PTHR47959:SF8">
    <property type="entry name" value="RNA HELICASE"/>
    <property type="match status" value="1"/>
</dbReference>
<feature type="region of interest" description="Disordered" evidence="12">
    <location>
        <begin position="75"/>
        <end position="94"/>
    </location>
</feature>
<evidence type="ECO:0000256" key="2">
    <source>
        <dbReference type="ARBA" id="ARBA00010379"/>
    </source>
</evidence>
<organism evidence="16 17">
    <name type="scientific">Paralvinella palmiformis</name>
    <dbReference type="NCBI Taxonomy" id="53620"/>
    <lineage>
        <taxon>Eukaryota</taxon>
        <taxon>Metazoa</taxon>
        <taxon>Spiralia</taxon>
        <taxon>Lophotrochozoa</taxon>
        <taxon>Annelida</taxon>
        <taxon>Polychaeta</taxon>
        <taxon>Sedentaria</taxon>
        <taxon>Canalipalpata</taxon>
        <taxon>Terebellida</taxon>
        <taxon>Terebelliformia</taxon>
        <taxon>Alvinellidae</taxon>
        <taxon>Paralvinella</taxon>
    </lineage>
</organism>
<dbReference type="Pfam" id="PF00271">
    <property type="entry name" value="Helicase_C"/>
    <property type="match status" value="1"/>
</dbReference>
<keyword evidence="8" id="KW-0694">RNA-binding</keyword>
<evidence type="ECO:0000313" key="17">
    <source>
        <dbReference type="Proteomes" id="UP001208570"/>
    </source>
</evidence>
<evidence type="ECO:0000256" key="8">
    <source>
        <dbReference type="ARBA" id="ARBA00022884"/>
    </source>
</evidence>
<protein>
    <recommendedName>
        <fullName evidence="3">RNA helicase</fullName>
        <ecNumber evidence="3">3.6.4.13</ecNumber>
    </recommendedName>
</protein>
<reference evidence="16" key="1">
    <citation type="journal article" date="2023" name="Mol. Biol. Evol.">
        <title>Third-Generation Sequencing Reveals the Adaptive Role of the Epigenome in Three Deep-Sea Polychaetes.</title>
        <authorList>
            <person name="Perez M."/>
            <person name="Aroh O."/>
            <person name="Sun Y."/>
            <person name="Lan Y."/>
            <person name="Juniper S.K."/>
            <person name="Young C.R."/>
            <person name="Angers B."/>
            <person name="Qian P.Y."/>
        </authorList>
    </citation>
    <scope>NUCLEOTIDE SEQUENCE</scope>
    <source>
        <strain evidence="16">P08H-3</strain>
    </source>
</reference>
<dbReference type="CDD" id="cd18787">
    <property type="entry name" value="SF2_C_DEAD"/>
    <property type="match status" value="1"/>
</dbReference>
<keyword evidence="6" id="KW-0347">Helicase</keyword>
<dbReference type="InterPro" id="IPR027417">
    <property type="entry name" value="P-loop_NTPase"/>
</dbReference>
<evidence type="ECO:0000256" key="11">
    <source>
        <dbReference type="PROSITE-ProRule" id="PRU00552"/>
    </source>
</evidence>
<dbReference type="PROSITE" id="PS51195">
    <property type="entry name" value="Q_MOTIF"/>
    <property type="match status" value="1"/>
</dbReference>
<dbReference type="Pfam" id="PF00270">
    <property type="entry name" value="DEAD"/>
    <property type="match status" value="1"/>
</dbReference>
<name>A0AAD9MVE5_9ANNE</name>
<accession>A0AAD9MVE5</accession>
<evidence type="ECO:0000313" key="16">
    <source>
        <dbReference type="EMBL" id="KAK2147232.1"/>
    </source>
</evidence>
<gene>
    <name evidence="16" type="ORF">LSH36_563g03050</name>
</gene>
<dbReference type="InterPro" id="IPR050079">
    <property type="entry name" value="DEAD_box_RNA_helicase"/>
</dbReference>
<dbReference type="InterPro" id="IPR001650">
    <property type="entry name" value="Helicase_C-like"/>
</dbReference>
<dbReference type="GO" id="GO:0016787">
    <property type="term" value="F:hydrolase activity"/>
    <property type="evidence" value="ECO:0007669"/>
    <property type="project" value="UniProtKB-KW"/>
</dbReference>
<comment type="subcellular location">
    <subcellularLocation>
        <location evidence="1">Nucleus</location>
        <location evidence="1">Nucleolus</location>
    </subcellularLocation>
</comment>
<evidence type="ECO:0000256" key="12">
    <source>
        <dbReference type="SAM" id="MobiDB-lite"/>
    </source>
</evidence>
<dbReference type="FunFam" id="3.40.50.300:FF:000865">
    <property type="entry name" value="ATP-dependent RNA helicase DDX54"/>
    <property type="match status" value="1"/>
</dbReference>
<dbReference type="InterPro" id="IPR033517">
    <property type="entry name" value="DDX54/DBP10_DEAD-box_helicase"/>
</dbReference>
<keyword evidence="9" id="KW-0539">Nucleus</keyword>
<evidence type="ECO:0000256" key="7">
    <source>
        <dbReference type="ARBA" id="ARBA00022840"/>
    </source>
</evidence>
<comment type="similarity">
    <text evidence="2">Belongs to the DEAD box helicase family. DDX54/DBP10 subfamily.</text>
</comment>
<dbReference type="GO" id="GO:0003723">
    <property type="term" value="F:RNA binding"/>
    <property type="evidence" value="ECO:0007669"/>
    <property type="project" value="UniProtKB-KW"/>
</dbReference>
<feature type="compositionally biased region" description="Basic and acidic residues" evidence="12">
    <location>
        <begin position="829"/>
        <end position="852"/>
    </location>
</feature>
<evidence type="ECO:0000256" key="6">
    <source>
        <dbReference type="ARBA" id="ARBA00022806"/>
    </source>
</evidence>
<dbReference type="PROSITE" id="PS00039">
    <property type="entry name" value="DEAD_ATP_HELICASE"/>
    <property type="match status" value="1"/>
</dbReference>
<evidence type="ECO:0000256" key="5">
    <source>
        <dbReference type="ARBA" id="ARBA00022801"/>
    </source>
</evidence>
<evidence type="ECO:0000256" key="1">
    <source>
        <dbReference type="ARBA" id="ARBA00004604"/>
    </source>
</evidence>
<comment type="catalytic activity">
    <reaction evidence="10">
        <text>ATP + H2O = ADP + phosphate + H(+)</text>
        <dbReference type="Rhea" id="RHEA:13065"/>
        <dbReference type="ChEBI" id="CHEBI:15377"/>
        <dbReference type="ChEBI" id="CHEBI:15378"/>
        <dbReference type="ChEBI" id="CHEBI:30616"/>
        <dbReference type="ChEBI" id="CHEBI:43474"/>
        <dbReference type="ChEBI" id="CHEBI:456216"/>
        <dbReference type="EC" id="3.6.4.13"/>
    </reaction>
</comment>
<dbReference type="Gene3D" id="3.40.50.300">
    <property type="entry name" value="P-loop containing nucleotide triphosphate hydrolases"/>
    <property type="match status" value="2"/>
</dbReference>
<keyword evidence="5" id="KW-0378">Hydrolase</keyword>
<dbReference type="PROSITE" id="PS51194">
    <property type="entry name" value="HELICASE_CTER"/>
    <property type="match status" value="1"/>
</dbReference>
<feature type="compositionally biased region" description="Basic residues" evidence="12">
    <location>
        <begin position="50"/>
        <end position="63"/>
    </location>
</feature>